<dbReference type="EMBL" id="JAOVZR010000001">
    <property type="protein sequence ID" value="MCY0148985.1"/>
    <property type="molecule type" value="Genomic_DNA"/>
</dbReference>
<evidence type="ECO:0000256" key="1">
    <source>
        <dbReference type="ARBA" id="ARBA00010364"/>
    </source>
</evidence>
<name>A0ABT3ZB21_9HYPH</name>
<reference evidence="3" key="1">
    <citation type="submission" date="2022-10" db="EMBL/GenBank/DDBJ databases">
        <title>Hoeflea sp. G2-23, isolated from marine algae.</title>
        <authorList>
            <person name="Kristyanto S."/>
            <person name="Kim J.M."/>
            <person name="Jeon C.O."/>
        </authorList>
    </citation>
    <scope>NUCLEOTIDE SEQUENCE</scope>
    <source>
        <strain evidence="3">G2-23</strain>
    </source>
</reference>
<evidence type="ECO:0000256" key="2">
    <source>
        <dbReference type="HAMAP-Rule" id="MF_00634"/>
    </source>
</evidence>
<dbReference type="Pfam" id="PF02594">
    <property type="entry name" value="DUF167"/>
    <property type="match status" value="1"/>
</dbReference>
<dbReference type="NCBIfam" id="TIGR00251">
    <property type="entry name" value="DUF167 family protein"/>
    <property type="match status" value="1"/>
</dbReference>
<keyword evidence="4" id="KW-1185">Reference proteome</keyword>
<dbReference type="InterPro" id="IPR036591">
    <property type="entry name" value="YggU-like_sf"/>
</dbReference>
<dbReference type="Gene3D" id="3.30.1200.10">
    <property type="entry name" value="YggU-like"/>
    <property type="match status" value="1"/>
</dbReference>
<dbReference type="SUPFAM" id="SSF69786">
    <property type="entry name" value="YggU-like"/>
    <property type="match status" value="1"/>
</dbReference>
<dbReference type="RefSeq" id="WP_267656198.1">
    <property type="nucleotide sequence ID" value="NZ_JAOVZR010000001.1"/>
</dbReference>
<accession>A0ABT3ZB21</accession>
<evidence type="ECO:0000313" key="3">
    <source>
        <dbReference type="EMBL" id="MCY0148985.1"/>
    </source>
</evidence>
<dbReference type="SMART" id="SM01152">
    <property type="entry name" value="DUF167"/>
    <property type="match status" value="1"/>
</dbReference>
<sequence>MSKWFKTVDGGLDVAVRLTPSAASDAIDGLVEDAAGIVRLKARVRAVPEKSKANRALEVLIAKRLRLPKSTIRVISGETSRNKIVRIGGDPKDLAAAAAALVEIP</sequence>
<proteinExistence type="inferred from homology"/>
<organism evidence="3 4">
    <name type="scientific">Hoeflea algicola</name>
    <dbReference type="NCBI Taxonomy" id="2983763"/>
    <lineage>
        <taxon>Bacteria</taxon>
        <taxon>Pseudomonadati</taxon>
        <taxon>Pseudomonadota</taxon>
        <taxon>Alphaproteobacteria</taxon>
        <taxon>Hyphomicrobiales</taxon>
        <taxon>Rhizobiaceae</taxon>
        <taxon>Hoeflea</taxon>
    </lineage>
</organism>
<dbReference type="InterPro" id="IPR003746">
    <property type="entry name" value="DUF167"/>
</dbReference>
<comment type="caution">
    <text evidence="3">The sequence shown here is derived from an EMBL/GenBank/DDBJ whole genome shotgun (WGS) entry which is preliminary data.</text>
</comment>
<comment type="similarity">
    <text evidence="1 2">Belongs to the UPF0235 family.</text>
</comment>
<gene>
    <name evidence="3" type="ORF">OEG84_15040</name>
</gene>
<dbReference type="HAMAP" id="MF_00634">
    <property type="entry name" value="UPF0235"/>
    <property type="match status" value="1"/>
</dbReference>
<protein>
    <recommendedName>
        <fullName evidence="2">UPF0235 protein OEG84_15040</fullName>
    </recommendedName>
</protein>
<evidence type="ECO:0000313" key="4">
    <source>
        <dbReference type="Proteomes" id="UP001073227"/>
    </source>
</evidence>
<dbReference type="NCBIfam" id="NF002348">
    <property type="entry name" value="PRK01310.1"/>
    <property type="match status" value="1"/>
</dbReference>
<dbReference type="Proteomes" id="UP001073227">
    <property type="component" value="Unassembled WGS sequence"/>
</dbReference>